<dbReference type="GO" id="GO:0005507">
    <property type="term" value="F:copper ion binding"/>
    <property type="evidence" value="ECO:0007669"/>
    <property type="project" value="TreeGrafter"/>
</dbReference>
<dbReference type="PROSITE" id="PS01047">
    <property type="entry name" value="HMA_1"/>
    <property type="match status" value="1"/>
</dbReference>
<feature type="transmembrane region" description="Helical" evidence="15">
    <location>
        <begin position="178"/>
        <end position="196"/>
    </location>
</feature>
<evidence type="ECO:0000256" key="9">
    <source>
        <dbReference type="ARBA" id="ARBA00022840"/>
    </source>
</evidence>
<keyword evidence="6 15" id="KW-0812">Transmembrane</keyword>
<feature type="transmembrane region" description="Helical" evidence="15">
    <location>
        <begin position="144"/>
        <end position="166"/>
    </location>
</feature>
<evidence type="ECO:0000256" key="1">
    <source>
        <dbReference type="ARBA" id="ARBA00004651"/>
    </source>
</evidence>
<feature type="transmembrane region" description="Helical" evidence="15">
    <location>
        <begin position="358"/>
        <end position="381"/>
    </location>
</feature>
<evidence type="ECO:0000313" key="17">
    <source>
        <dbReference type="EMBL" id="MBT0957741.1"/>
    </source>
</evidence>
<dbReference type="NCBIfam" id="TIGR01494">
    <property type="entry name" value="ATPase_P-type"/>
    <property type="match status" value="2"/>
</dbReference>
<evidence type="ECO:0000256" key="5">
    <source>
        <dbReference type="ARBA" id="ARBA00022553"/>
    </source>
</evidence>
<dbReference type="InterPro" id="IPR006121">
    <property type="entry name" value="HMA_dom"/>
</dbReference>
<dbReference type="InterPro" id="IPR023299">
    <property type="entry name" value="ATPase_P-typ_cyto_dom_N"/>
</dbReference>
<evidence type="ECO:0000256" key="2">
    <source>
        <dbReference type="ARBA" id="ARBA00006024"/>
    </source>
</evidence>
<dbReference type="PRINTS" id="PR00119">
    <property type="entry name" value="CATATPASE"/>
</dbReference>
<dbReference type="Pfam" id="PF00702">
    <property type="entry name" value="Hydrolase"/>
    <property type="match status" value="1"/>
</dbReference>
<dbReference type="EMBL" id="JADQAZ010000002">
    <property type="protein sequence ID" value="MBT0957741.1"/>
    <property type="molecule type" value="Genomic_DNA"/>
</dbReference>
<evidence type="ECO:0000313" key="18">
    <source>
        <dbReference type="Proteomes" id="UP001315686"/>
    </source>
</evidence>
<dbReference type="PROSITE" id="PS00154">
    <property type="entry name" value="ATPASE_E1_E2"/>
    <property type="match status" value="1"/>
</dbReference>
<dbReference type="PRINTS" id="PR00943">
    <property type="entry name" value="CUATPASE"/>
</dbReference>
<dbReference type="NCBIfam" id="TIGR01525">
    <property type="entry name" value="ATPase-IB_hvy"/>
    <property type="match status" value="1"/>
</dbReference>
<dbReference type="SUPFAM" id="SSF55008">
    <property type="entry name" value="HMA, heavy metal-associated domain"/>
    <property type="match status" value="1"/>
</dbReference>
<feature type="transmembrane region" description="Helical" evidence="15">
    <location>
        <begin position="109"/>
        <end position="132"/>
    </location>
</feature>
<dbReference type="InterPro" id="IPR018303">
    <property type="entry name" value="ATPase_P-typ_P_site"/>
</dbReference>
<dbReference type="Gene3D" id="3.30.70.100">
    <property type="match status" value="1"/>
</dbReference>
<dbReference type="GO" id="GO:0005524">
    <property type="term" value="F:ATP binding"/>
    <property type="evidence" value="ECO:0007669"/>
    <property type="project" value="UniProtKB-UniRule"/>
</dbReference>
<comment type="similarity">
    <text evidence="2 15">Belongs to the cation transport ATPase (P-type) (TC 3.A.3) family. Type IB subfamily.</text>
</comment>
<comment type="subcellular location">
    <subcellularLocation>
        <location evidence="1">Cell membrane</location>
        <topology evidence="1">Multi-pass membrane protein</topology>
    </subcellularLocation>
</comment>
<proteinExistence type="inferred from homology"/>
<dbReference type="NCBIfam" id="TIGR01511">
    <property type="entry name" value="ATPase-IB1_Cu"/>
    <property type="match status" value="1"/>
</dbReference>
<dbReference type="InterPro" id="IPR023214">
    <property type="entry name" value="HAD_sf"/>
</dbReference>
<dbReference type="CDD" id="cd00371">
    <property type="entry name" value="HMA"/>
    <property type="match status" value="1"/>
</dbReference>
<dbReference type="InterPro" id="IPR036163">
    <property type="entry name" value="HMA_dom_sf"/>
</dbReference>
<dbReference type="GO" id="GO:0005886">
    <property type="term" value="C:plasma membrane"/>
    <property type="evidence" value="ECO:0007669"/>
    <property type="project" value="UniProtKB-SubCell"/>
</dbReference>
<dbReference type="AlphaFoldDB" id="A0AAP2CSI3"/>
<gene>
    <name evidence="17" type="primary">cadA</name>
    <name evidence="17" type="ORF">IV417_10100</name>
</gene>
<dbReference type="InterPro" id="IPR023298">
    <property type="entry name" value="ATPase_P-typ_TM_dom_sf"/>
</dbReference>
<feature type="transmembrane region" description="Helical" evidence="15">
    <location>
        <begin position="202"/>
        <end position="220"/>
    </location>
</feature>
<evidence type="ECO:0000256" key="13">
    <source>
        <dbReference type="ARBA" id="ARBA00023065"/>
    </source>
</evidence>
<keyword evidence="3" id="KW-0813">Transport</keyword>
<feature type="transmembrane region" description="Helical" evidence="15">
    <location>
        <begin position="700"/>
        <end position="718"/>
    </location>
</feature>
<keyword evidence="13" id="KW-0406">Ion transport</keyword>
<protein>
    <submittedName>
        <fullName evidence="17">Cadmium-translocating P-type ATPase</fullName>
    </submittedName>
</protein>
<feature type="transmembrane region" description="Helical" evidence="15">
    <location>
        <begin position="674"/>
        <end position="694"/>
    </location>
</feature>
<evidence type="ECO:0000256" key="7">
    <source>
        <dbReference type="ARBA" id="ARBA00022723"/>
    </source>
</evidence>
<accession>A0AAP2CSI3</accession>
<dbReference type="Pfam" id="PF00122">
    <property type="entry name" value="E1-E2_ATPase"/>
    <property type="match status" value="1"/>
</dbReference>
<reference evidence="17 18" key="1">
    <citation type="journal article" date="2021" name="Arch. Microbiol.">
        <title>Harenicola maris gen. nov., sp. nov. isolated from the Sea of Japan shallow sediments.</title>
        <authorList>
            <person name="Romanenko L.A."/>
            <person name="Kurilenko V.V."/>
            <person name="Chernysheva N.Y."/>
            <person name="Tekutyeva L.A."/>
            <person name="Velansky P.V."/>
            <person name="Svetashev V.I."/>
            <person name="Isaeva M.P."/>
        </authorList>
    </citation>
    <scope>NUCLEOTIDE SEQUENCE [LARGE SCALE GENOMIC DNA]</scope>
    <source>
        <strain evidence="17 18">KMM 3653</strain>
    </source>
</reference>
<comment type="caution">
    <text evidence="17">The sequence shown here is derived from an EMBL/GenBank/DDBJ whole genome shotgun (WGS) entry which is preliminary data.</text>
</comment>
<dbReference type="GO" id="GO:0043682">
    <property type="term" value="F:P-type divalent copper transporter activity"/>
    <property type="evidence" value="ECO:0007669"/>
    <property type="project" value="TreeGrafter"/>
</dbReference>
<evidence type="ECO:0000256" key="14">
    <source>
        <dbReference type="ARBA" id="ARBA00023136"/>
    </source>
</evidence>
<feature type="transmembrane region" description="Helical" evidence="15">
    <location>
        <begin position="387"/>
        <end position="408"/>
    </location>
</feature>
<dbReference type="SUPFAM" id="SSF81653">
    <property type="entry name" value="Calcium ATPase, transduction domain A"/>
    <property type="match status" value="1"/>
</dbReference>
<dbReference type="GO" id="GO:0016887">
    <property type="term" value="F:ATP hydrolysis activity"/>
    <property type="evidence" value="ECO:0007669"/>
    <property type="project" value="InterPro"/>
</dbReference>
<dbReference type="PANTHER" id="PTHR43520:SF5">
    <property type="entry name" value="CATION-TRANSPORTING P-TYPE ATPASE-RELATED"/>
    <property type="match status" value="1"/>
</dbReference>
<dbReference type="InterPro" id="IPR008250">
    <property type="entry name" value="ATPase_P-typ_transduc_dom_A_sf"/>
</dbReference>
<dbReference type="Gene3D" id="2.70.150.10">
    <property type="entry name" value="Calcium-transporting ATPase, cytoplasmic transduction domain A"/>
    <property type="match status" value="1"/>
</dbReference>
<dbReference type="InterPro" id="IPR017969">
    <property type="entry name" value="Heavy-metal-associated_CS"/>
</dbReference>
<dbReference type="NCBIfam" id="TIGR01512">
    <property type="entry name" value="ATPase-IB2_Cd"/>
    <property type="match status" value="1"/>
</dbReference>
<dbReference type="PROSITE" id="PS50846">
    <property type="entry name" value="HMA_2"/>
    <property type="match status" value="1"/>
</dbReference>
<keyword evidence="7 15" id="KW-0479">Metal-binding</keyword>
<dbReference type="InterPro" id="IPR027256">
    <property type="entry name" value="P-typ_ATPase_IB"/>
</dbReference>
<keyword evidence="11" id="KW-1278">Translocase</keyword>
<keyword evidence="18" id="KW-1185">Reference proteome</keyword>
<keyword evidence="10" id="KW-0460">Magnesium</keyword>
<dbReference type="GO" id="GO:0055070">
    <property type="term" value="P:copper ion homeostasis"/>
    <property type="evidence" value="ECO:0007669"/>
    <property type="project" value="TreeGrafter"/>
</dbReference>
<evidence type="ECO:0000256" key="8">
    <source>
        <dbReference type="ARBA" id="ARBA00022741"/>
    </source>
</evidence>
<evidence type="ECO:0000259" key="16">
    <source>
        <dbReference type="PROSITE" id="PS50846"/>
    </source>
</evidence>
<dbReference type="Pfam" id="PF00403">
    <property type="entry name" value="HMA"/>
    <property type="match status" value="1"/>
</dbReference>
<name>A0AAP2CSI3_9RHOB</name>
<feature type="domain" description="HMA" evidence="16">
    <location>
        <begin position="26"/>
        <end position="90"/>
    </location>
</feature>
<evidence type="ECO:0000256" key="3">
    <source>
        <dbReference type="ARBA" id="ARBA00022448"/>
    </source>
</evidence>
<evidence type="ECO:0000256" key="6">
    <source>
        <dbReference type="ARBA" id="ARBA00022692"/>
    </source>
</evidence>
<dbReference type="Gene3D" id="3.40.50.1000">
    <property type="entry name" value="HAD superfamily/HAD-like"/>
    <property type="match status" value="1"/>
</dbReference>
<keyword evidence="8 15" id="KW-0547">Nucleotide-binding</keyword>
<evidence type="ECO:0000256" key="4">
    <source>
        <dbReference type="ARBA" id="ARBA00022475"/>
    </source>
</evidence>
<organism evidence="17 18">
    <name type="scientific">Harenicola maris</name>
    <dbReference type="NCBI Taxonomy" id="2841044"/>
    <lineage>
        <taxon>Bacteria</taxon>
        <taxon>Pseudomonadati</taxon>
        <taxon>Pseudomonadota</taxon>
        <taxon>Alphaproteobacteria</taxon>
        <taxon>Rhodobacterales</taxon>
        <taxon>Paracoccaceae</taxon>
        <taxon>Harenicola</taxon>
    </lineage>
</organism>
<dbReference type="RefSeq" id="WP_327793965.1">
    <property type="nucleotide sequence ID" value="NZ_JADQAZ010000002.1"/>
</dbReference>
<dbReference type="SUPFAM" id="SSF56784">
    <property type="entry name" value="HAD-like"/>
    <property type="match status" value="1"/>
</dbReference>
<dbReference type="InterPro" id="IPR036412">
    <property type="entry name" value="HAD-like_sf"/>
</dbReference>
<evidence type="ECO:0000256" key="11">
    <source>
        <dbReference type="ARBA" id="ARBA00022967"/>
    </source>
</evidence>
<keyword evidence="4 15" id="KW-1003">Cell membrane</keyword>
<keyword evidence="5" id="KW-0597">Phosphoprotein</keyword>
<evidence type="ECO:0000256" key="12">
    <source>
        <dbReference type="ARBA" id="ARBA00022989"/>
    </source>
</evidence>
<sequence length="721" mass="73961">MSSAAACPGCIAAPLAQSTAARAAPQGITLSLPGIHCAGCIAGVERTLLQTPGVRAARVNLSRKRVTIDAPGMEPEALIDALVAAGYDTLPMDEALLAGEASDAAGRALLLQVAVAGFAMMNVMMFSVAVWSGAAQATQNMFHWLAAAIAVPALAFSARVFVVSGWRALRAGRLNMDVPISLAIILATGLSLYETSQGGHRVYFDAALSLTFFLLVGRYLDHRTRQAARSASQELSALESPRALRIEADGTRRHVNVSALQVGDEILVAAGMRIPVDGLILQGSSDVDRSLLSGESLPQPASPGAALSAGEMNLSAPLTLRVTATGEDTSLRRLAALIDTAESARNRYTSLADRAAQIYAPTVHLLALVTFAGWIALGAGFAPALNIAISVLIITCPCALGLAVPAVMTATMGRLFRHGLLVKDGTALERLAEVDTVVFDKTGTLTTGIASLSGTGLPTEHLAVLAALSQASSHPISRAIAAALPQGITPAQITAITEHPGKGISATWRGQDVRLGHAAWAAPDGGGAGPGGPALAIGRGPATALPLTESLRTGAQEAMAQLQAMGLPVLILSGDSDAATAGIAARLGNPPYRAEVTPQDKIEQIKAMTDAGKRVLMVGDGLNDTAALAAAHASIAPAQALDASRTVSDFVLFGASLAEVPEAITTAQSARRRVLENFTIAAGYNLIAIPVAVLGFATPLSAAIAMSASSITVLLNALRMR</sequence>
<dbReference type="Gene3D" id="3.40.1110.10">
    <property type="entry name" value="Calcium-transporting ATPase, cytoplasmic domain N"/>
    <property type="match status" value="1"/>
</dbReference>
<dbReference type="SUPFAM" id="SSF81665">
    <property type="entry name" value="Calcium ATPase, transmembrane domain M"/>
    <property type="match status" value="1"/>
</dbReference>
<dbReference type="PANTHER" id="PTHR43520">
    <property type="entry name" value="ATP7, ISOFORM B"/>
    <property type="match status" value="1"/>
</dbReference>
<evidence type="ECO:0000256" key="10">
    <source>
        <dbReference type="ARBA" id="ARBA00022842"/>
    </source>
</evidence>
<dbReference type="InterPro" id="IPR001757">
    <property type="entry name" value="P_typ_ATPase"/>
</dbReference>
<keyword evidence="12 15" id="KW-1133">Transmembrane helix</keyword>
<dbReference type="Proteomes" id="UP001315686">
    <property type="component" value="Unassembled WGS sequence"/>
</dbReference>
<keyword evidence="14 15" id="KW-0472">Membrane</keyword>
<evidence type="ECO:0000256" key="15">
    <source>
        <dbReference type="RuleBase" id="RU362081"/>
    </source>
</evidence>
<keyword evidence="9 15" id="KW-0067">ATP-binding</keyword>
<dbReference type="InterPro" id="IPR059000">
    <property type="entry name" value="ATPase_P-type_domA"/>
</dbReference>